<comment type="caution">
    <text evidence="9">The sequence shown here is derived from an EMBL/GenBank/DDBJ whole genome shotgun (WGS) entry which is preliminary data.</text>
</comment>
<dbReference type="PANTHER" id="PTHR12311:SF7">
    <property type="entry name" value="ACTIVATOR OF BASAL TRANSCRIPTION 1"/>
    <property type="match status" value="1"/>
</dbReference>
<feature type="compositionally biased region" description="Polar residues" evidence="7">
    <location>
        <begin position="194"/>
        <end position="210"/>
    </location>
</feature>
<comment type="subcellular location">
    <subcellularLocation>
        <location evidence="1">Nucleus</location>
        <location evidence="1">Nucleolus</location>
    </subcellularLocation>
</comment>
<dbReference type="InterPro" id="IPR012677">
    <property type="entry name" value="Nucleotide-bd_a/b_plait_sf"/>
</dbReference>
<evidence type="ECO:0000313" key="10">
    <source>
        <dbReference type="Proteomes" id="UP001233999"/>
    </source>
</evidence>
<dbReference type="GO" id="GO:0005730">
    <property type="term" value="C:nucleolus"/>
    <property type="evidence" value="ECO:0007669"/>
    <property type="project" value="UniProtKB-SubCell"/>
</dbReference>
<comment type="similarity">
    <text evidence="2">Belongs to the ESF2/ABP1 family.</text>
</comment>
<accession>A0AAD8EKC7</accession>
<dbReference type="GO" id="GO:0000472">
    <property type="term" value="P:endonucleolytic cleavage to generate mature 5'-end of SSU-rRNA from (SSU-rRNA, 5.8S rRNA, LSU-rRNA)"/>
    <property type="evidence" value="ECO:0007669"/>
    <property type="project" value="TreeGrafter"/>
</dbReference>
<reference evidence="9" key="1">
    <citation type="journal article" date="2023" name="IScience">
        <title>Live-bearing cockroach genome reveals convergent evolutionary mechanisms linked to viviparity in insects and beyond.</title>
        <authorList>
            <person name="Fouks B."/>
            <person name="Harrison M.C."/>
            <person name="Mikhailova A.A."/>
            <person name="Marchal E."/>
            <person name="English S."/>
            <person name="Carruthers M."/>
            <person name="Jennings E.C."/>
            <person name="Chiamaka E.L."/>
            <person name="Frigard R.A."/>
            <person name="Pippel M."/>
            <person name="Attardo G.M."/>
            <person name="Benoit J.B."/>
            <person name="Bornberg-Bauer E."/>
            <person name="Tobe S.S."/>
        </authorList>
    </citation>
    <scope>NUCLEOTIDE SEQUENCE</scope>
    <source>
        <strain evidence="9">Stay&amp;Tobe</strain>
    </source>
</reference>
<sequence>MSEWQIEDVDISSKKDSDGDSDKLETNEENVERNGVKGGLEKKKKKCGIIYISTLPKYMNVTKVREIFGSYGEIDRVYLQPTETGDDKKKKKKFAKHFTEGWVEFKSKRVAKQVALQLNTTRIEERKRSKFYDHFWSIKYLPRFKWVHLTERLAYERAVHKQRLRNEISQVKREANFISHNFEQSQKLKRKINSSENIQTSPPNSFLQNYHQRKTDREIFEENATKTNTTSEEESDRKTFLRNLFGQ</sequence>
<dbReference type="InterPro" id="IPR000504">
    <property type="entry name" value="RRM_dom"/>
</dbReference>
<feature type="compositionally biased region" description="Acidic residues" evidence="7">
    <location>
        <begin position="1"/>
        <end position="10"/>
    </location>
</feature>
<dbReference type="CDD" id="cd12263">
    <property type="entry name" value="RRM_ABT1_like"/>
    <property type="match status" value="1"/>
</dbReference>
<evidence type="ECO:0000256" key="6">
    <source>
        <dbReference type="PROSITE-ProRule" id="PRU00176"/>
    </source>
</evidence>
<evidence type="ECO:0000256" key="7">
    <source>
        <dbReference type="SAM" id="MobiDB-lite"/>
    </source>
</evidence>
<feature type="compositionally biased region" description="Basic and acidic residues" evidence="7">
    <location>
        <begin position="11"/>
        <end position="37"/>
    </location>
</feature>
<gene>
    <name evidence="9" type="ORF">L9F63_015100</name>
</gene>
<keyword evidence="5" id="KW-0539">Nucleus</keyword>
<name>A0AAD8EKC7_DIPPU</name>
<dbReference type="AlphaFoldDB" id="A0AAD8EKC7"/>
<dbReference type="InterPro" id="IPR039119">
    <property type="entry name" value="ABT1/Esf2"/>
</dbReference>
<dbReference type="SUPFAM" id="SSF54928">
    <property type="entry name" value="RNA-binding domain, RBD"/>
    <property type="match status" value="1"/>
</dbReference>
<dbReference type="InterPro" id="IPR035979">
    <property type="entry name" value="RBD_domain_sf"/>
</dbReference>
<feature type="domain" description="RRM" evidence="8">
    <location>
        <begin position="48"/>
        <end position="127"/>
    </location>
</feature>
<keyword evidence="4 6" id="KW-0694">RNA-binding</keyword>
<evidence type="ECO:0000256" key="3">
    <source>
        <dbReference type="ARBA" id="ARBA00020737"/>
    </source>
</evidence>
<dbReference type="PROSITE" id="PS50102">
    <property type="entry name" value="RRM"/>
    <property type="match status" value="1"/>
</dbReference>
<reference evidence="9" key="2">
    <citation type="submission" date="2023-05" db="EMBL/GenBank/DDBJ databases">
        <authorList>
            <person name="Fouks B."/>
        </authorList>
    </citation>
    <scope>NUCLEOTIDE SEQUENCE</scope>
    <source>
        <strain evidence="9">Stay&amp;Tobe</strain>
        <tissue evidence="9">Testes</tissue>
    </source>
</reference>
<dbReference type="GO" id="GO:0034462">
    <property type="term" value="P:small-subunit processome assembly"/>
    <property type="evidence" value="ECO:0007669"/>
    <property type="project" value="TreeGrafter"/>
</dbReference>
<feature type="region of interest" description="Disordered" evidence="7">
    <location>
        <begin position="1"/>
        <end position="37"/>
    </location>
</feature>
<dbReference type="Proteomes" id="UP001233999">
    <property type="component" value="Unassembled WGS sequence"/>
</dbReference>
<evidence type="ECO:0000313" key="9">
    <source>
        <dbReference type="EMBL" id="KAJ9593396.1"/>
    </source>
</evidence>
<evidence type="ECO:0000259" key="8">
    <source>
        <dbReference type="PROSITE" id="PS50102"/>
    </source>
</evidence>
<dbReference type="GO" id="GO:0003723">
    <property type="term" value="F:RNA binding"/>
    <property type="evidence" value="ECO:0007669"/>
    <property type="project" value="UniProtKB-UniRule"/>
</dbReference>
<organism evidence="9 10">
    <name type="scientific">Diploptera punctata</name>
    <name type="common">Pacific beetle cockroach</name>
    <dbReference type="NCBI Taxonomy" id="6984"/>
    <lineage>
        <taxon>Eukaryota</taxon>
        <taxon>Metazoa</taxon>
        <taxon>Ecdysozoa</taxon>
        <taxon>Arthropoda</taxon>
        <taxon>Hexapoda</taxon>
        <taxon>Insecta</taxon>
        <taxon>Pterygota</taxon>
        <taxon>Neoptera</taxon>
        <taxon>Polyneoptera</taxon>
        <taxon>Dictyoptera</taxon>
        <taxon>Blattodea</taxon>
        <taxon>Blaberoidea</taxon>
        <taxon>Blaberidae</taxon>
        <taxon>Diplopterinae</taxon>
        <taxon>Diploptera</taxon>
    </lineage>
</organism>
<dbReference type="PANTHER" id="PTHR12311">
    <property type="entry name" value="ACTIVATOR OF BASAL TRANSCRIPTION 1"/>
    <property type="match status" value="1"/>
</dbReference>
<evidence type="ECO:0000256" key="4">
    <source>
        <dbReference type="ARBA" id="ARBA00022884"/>
    </source>
</evidence>
<dbReference type="GO" id="GO:0000447">
    <property type="term" value="P:endonucleolytic cleavage in ITS1 to separate SSU-rRNA from 5.8S rRNA and LSU-rRNA from tricistronic rRNA transcript (SSU-rRNA, 5.8S rRNA, LSU-rRNA)"/>
    <property type="evidence" value="ECO:0007669"/>
    <property type="project" value="TreeGrafter"/>
</dbReference>
<evidence type="ECO:0000256" key="2">
    <source>
        <dbReference type="ARBA" id="ARBA00005819"/>
    </source>
</evidence>
<dbReference type="GO" id="GO:0000480">
    <property type="term" value="P:endonucleolytic cleavage in 5'-ETS of tricistronic rRNA transcript (SSU-rRNA, 5.8S rRNA, LSU-rRNA)"/>
    <property type="evidence" value="ECO:0007669"/>
    <property type="project" value="TreeGrafter"/>
</dbReference>
<dbReference type="EMBL" id="JASPKZ010003445">
    <property type="protein sequence ID" value="KAJ9593396.1"/>
    <property type="molecule type" value="Genomic_DNA"/>
</dbReference>
<dbReference type="Pfam" id="PF00076">
    <property type="entry name" value="RRM_1"/>
    <property type="match status" value="1"/>
</dbReference>
<evidence type="ECO:0000256" key="5">
    <source>
        <dbReference type="ARBA" id="ARBA00023242"/>
    </source>
</evidence>
<dbReference type="Gene3D" id="3.30.70.330">
    <property type="match status" value="1"/>
</dbReference>
<dbReference type="InterPro" id="IPR034353">
    <property type="entry name" value="ABT1/ESF2_RRM"/>
</dbReference>
<keyword evidence="10" id="KW-1185">Reference proteome</keyword>
<protein>
    <recommendedName>
        <fullName evidence="3">Activator of basal transcription 1</fullName>
    </recommendedName>
</protein>
<proteinExistence type="inferred from homology"/>
<feature type="region of interest" description="Disordered" evidence="7">
    <location>
        <begin position="190"/>
        <end position="210"/>
    </location>
</feature>
<evidence type="ECO:0000256" key="1">
    <source>
        <dbReference type="ARBA" id="ARBA00004604"/>
    </source>
</evidence>